<protein>
    <submittedName>
        <fullName evidence="1">Uncharacterized protein</fullName>
    </submittedName>
</protein>
<proteinExistence type="predicted"/>
<comment type="caution">
    <text evidence="1">The sequence shown here is derived from an EMBL/GenBank/DDBJ whole genome shotgun (WGS) entry which is preliminary data.</text>
</comment>
<gene>
    <name evidence="1" type="ORF">AWB65_03037</name>
</gene>
<dbReference type="EMBL" id="FCNW02000014">
    <property type="protein sequence ID" value="SAL40267.1"/>
    <property type="molecule type" value="Genomic_DNA"/>
</dbReference>
<accession>A0A158H800</accession>
<keyword evidence="2" id="KW-1185">Reference proteome</keyword>
<organism evidence="1 2">
    <name type="scientific">Caballeronia humi</name>
    <dbReference type="NCBI Taxonomy" id="326474"/>
    <lineage>
        <taxon>Bacteria</taxon>
        <taxon>Pseudomonadati</taxon>
        <taxon>Pseudomonadota</taxon>
        <taxon>Betaproteobacteria</taxon>
        <taxon>Burkholderiales</taxon>
        <taxon>Burkholderiaceae</taxon>
        <taxon>Caballeronia</taxon>
    </lineage>
</organism>
<sequence>MSAAPAFTFANVVPAVPPASVTLPFVESSYATNAFVTVPFVSVVRPASFSCFRLTASMSAAPAFTFANVVPAVPPASVTLPFVESSYATKAFVTLPLVSVFRPASFNCFRLTASASAVPARTWWICAPAVPTPSVTEFLAALSYATNAFVTVPFVSVVRPASFNCFRLTASMSAAPAFTFASVVPAVPPASVTLPFVESSYATNAFVTLPLVSVFRPASFSCLTFTASMSAAPAFTFASVVPAVPPASVTLPFVESSYATNAFVTLPLVSVFRPASVNCFRLTASMSEAPAFTFASVVPAVPPASVTLSCTLLSYLTASMVGLLPRADNAVPTSLYVVPPTSYVGLLSLPSEPTVVPPPSAAAVVDAVLYNCAPLIASVLVADTAPCATYTILRCAVLLPTDTTLLCVPSLLLPSTTLLSPDTMASLPSAIVLLPVTEVRLPRTNDSSPITVAELPMPYAAFPPTSEFLPNATASRLPTWALGPIAMASGDSVSTLAPLPSARPPLDTTLAFTPNAAALRPLAMAP</sequence>
<dbReference type="Proteomes" id="UP000054977">
    <property type="component" value="Unassembled WGS sequence"/>
</dbReference>
<name>A0A158H800_9BURK</name>
<evidence type="ECO:0000313" key="1">
    <source>
        <dbReference type="EMBL" id="SAL40267.1"/>
    </source>
</evidence>
<evidence type="ECO:0000313" key="2">
    <source>
        <dbReference type="Proteomes" id="UP000054977"/>
    </source>
</evidence>
<reference evidence="1" key="1">
    <citation type="submission" date="2016-01" db="EMBL/GenBank/DDBJ databases">
        <authorList>
            <person name="Peeters C."/>
        </authorList>
    </citation>
    <scope>NUCLEOTIDE SEQUENCE [LARGE SCALE GENOMIC DNA]</scope>
    <source>
        <strain evidence="1">LMG 22934</strain>
    </source>
</reference>
<dbReference type="AlphaFoldDB" id="A0A158H800"/>